<comment type="caution">
    <text evidence="1">The sequence shown here is derived from an EMBL/GenBank/DDBJ whole genome shotgun (WGS) entry which is preliminary data.</text>
</comment>
<name>A0ACC2EVP1_DIPCM</name>
<organism evidence="1 2">
    <name type="scientific">Diphasiastrum complanatum</name>
    <name type="common">Issler's clubmoss</name>
    <name type="synonym">Lycopodium complanatum</name>
    <dbReference type="NCBI Taxonomy" id="34168"/>
    <lineage>
        <taxon>Eukaryota</taxon>
        <taxon>Viridiplantae</taxon>
        <taxon>Streptophyta</taxon>
        <taxon>Embryophyta</taxon>
        <taxon>Tracheophyta</taxon>
        <taxon>Lycopodiopsida</taxon>
        <taxon>Lycopodiales</taxon>
        <taxon>Lycopodiaceae</taxon>
        <taxon>Lycopodioideae</taxon>
        <taxon>Diphasiastrum</taxon>
    </lineage>
</organism>
<evidence type="ECO:0000313" key="2">
    <source>
        <dbReference type="Proteomes" id="UP001162992"/>
    </source>
</evidence>
<reference evidence="2" key="1">
    <citation type="journal article" date="2024" name="Proc. Natl. Acad. Sci. U.S.A.">
        <title>Extraordinary preservation of gene collinearity over three hundred million years revealed in homosporous lycophytes.</title>
        <authorList>
            <person name="Li C."/>
            <person name="Wickell D."/>
            <person name="Kuo L.Y."/>
            <person name="Chen X."/>
            <person name="Nie B."/>
            <person name="Liao X."/>
            <person name="Peng D."/>
            <person name="Ji J."/>
            <person name="Jenkins J."/>
            <person name="Williams M."/>
            <person name="Shu S."/>
            <person name="Plott C."/>
            <person name="Barry K."/>
            <person name="Rajasekar S."/>
            <person name="Grimwood J."/>
            <person name="Han X."/>
            <person name="Sun S."/>
            <person name="Hou Z."/>
            <person name="He W."/>
            <person name="Dai G."/>
            <person name="Sun C."/>
            <person name="Schmutz J."/>
            <person name="Leebens-Mack J.H."/>
            <person name="Li F.W."/>
            <person name="Wang L."/>
        </authorList>
    </citation>
    <scope>NUCLEOTIDE SEQUENCE [LARGE SCALE GENOMIC DNA]</scope>
    <source>
        <strain evidence="2">cv. PW_Plant_1</strain>
    </source>
</reference>
<dbReference type="Proteomes" id="UP001162992">
    <property type="component" value="Chromosome 1"/>
</dbReference>
<evidence type="ECO:0000313" key="1">
    <source>
        <dbReference type="EMBL" id="KAJ7570486.1"/>
    </source>
</evidence>
<gene>
    <name evidence="1" type="ORF">O6H91_01G121900</name>
</gene>
<keyword evidence="2" id="KW-1185">Reference proteome</keyword>
<accession>A0ACC2EVP1</accession>
<proteinExistence type="predicted"/>
<protein>
    <submittedName>
        <fullName evidence="1">Uncharacterized protein</fullName>
    </submittedName>
</protein>
<sequence>MRTLHRSLNDENISSKLLHLESSPTSLFPVTNTHFAAKSPQPEQIDDPKLKRIVVEAGRLTNLTASLLAQSGINFFHLSIDKRMPVAWNQHRTVKSLMRIEALRFVREQRLDGIIIFVDDSNTHSLQLFDEVVRCYICRYSSQLCVNKGSSGDPSFSVQGPACNESCHVIGWHLLPTYEQNRKFDAGERALLVKDLKWAGFVLNSRMLWEGAEKPDYISDWDEWILSNLETPSNPLGIVKDEVFVEPLGNYGRREVLL</sequence>
<dbReference type="EMBL" id="CM055092">
    <property type="protein sequence ID" value="KAJ7570486.1"/>
    <property type="molecule type" value="Genomic_DNA"/>
</dbReference>